<reference evidence="1 6" key="4">
    <citation type="submission" date="2019-09" db="EMBL/GenBank/DDBJ databases">
        <title>Draft genome sequences of 48 bacterial type strains from the CCUG.</title>
        <authorList>
            <person name="Tunovic T."/>
            <person name="Pineiro-Iglesias B."/>
            <person name="Unosson C."/>
            <person name="Inganas E."/>
            <person name="Ohlen M."/>
            <person name="Cardew S."/>
            <person name="Jensie-Markopoulos S."/>
            <person name="Salva-Serra F."/>
            <person name="Jaen-Luchoro D."/>
            <person name="Karlsson R."/>
            <person name="Svensson-Stadler L."/>
            <person name="Chun J."/>
            <person name="Moore E."/>
        </authorList>
    </citation>
    <scope>NUCLEOTIDE SEQUENCE [LARGE SCALE GENOMIC DNA]</scope>
    <source>
        <strain evidence="1 6">CCUG 53116</strain>
    </source>
</reference>
<evidence type="ECO:0000313" key="3">
    <source>
        <dbReference type="EMBL" id="SDO24695.1"/>
    </source>
</evidence>
<reference evidence="2" key="3">
    <citation type="submission" date="2017-01" db="EMBL/GenBank/DDBJ databases">
        <authorList>
            <person name="Mah S.A."/>
            <person name="Swanson W.J."/>
            <person name="Moy G.W."/>
            <person name="Vacquier V.D."/>
        </authorList>
    </citation>
    <scope>NUCLEOTIDE SEQUENCE [LARGE SCALE GENOMIC DNA]</scope>
    <source>
        <strain evidence="2">MT1</strain>
    </source>
</reference>
<evidence type="ECO:0000313" key="5">
    <source>
        <dbReference type="Proteomes" id="UP000198549"/>
    </source>
</evidence>
<dbReference type="RefSeq" id="WP_075945796.1">
    <property type="nucleotide sequence ID" value="NZ_LT629709.1"/>
</dbReference>
<evidence type="ECO:0000313" key="2">
    <source>
        <dbReference type="EMBL" id="OLU04063.1"/>
    </source>
</evidence>
<dbReference type="Proteomes" id="UP000186756">
    <property type="component" value="Unassembled WGS sequence"/>
</dbReference>
<dbReference type="NCBIfam" id="NF040826">
    <property type="entry name" value="lxa_BCAM0308"/>
    <property type="match status" value="1"/>
</dbReference>
<dbReference type="EMBL" id="LT629709">
    <property type="protein sequence ID" value="SDO24695.1"/>
    <property type="molecule type" value="Genomic_DNA"/>
</dbReference>
<dbReference type="EMBL" id="VZPS01000004">
    <property type="protein sequence ID" value="KAB0486943.1"/>
    <property type="molecule type" value="Genomic_DNA"/>
</dbReference>
<accession>A0A1H0HZW0</accession>
<reference evidence="3 5" key="1">
    <citation type="submission" date="2016-10" db="EMBL/GenBank/DDBJ databases">
        <authorList>
            <person name="de Groot N.N."/>
        </authorList>
    </citation>
    <scope>NUCLEOTIDE SEQUENCE [LARGE SCALE GENOMIC DNA]</scope>
    <source>
        <strain evidence="3 5">BS3776</strain>
    </source>
</reference>
<proteinExistence type="predicted"/>
<dbReference type="Proteomes" id="UP000198549">
    <property type="component" value="Chromosome I"/>
</dbReference>
<evidence type="ECO:0000313" key="1">
    <source>
        <dbReference type="EMBL" id="KAB0486943.1"/>
    </source>
</evidence>
<organism evidence="3 5">
    <name type="scientific">Pseudomonas reinekei</name>
    <dbReference type="NCBI Taxonomy" id="395598"/>
    <lineage>
        <taxon>Bacteria</taxon>
        <taxon>Pseudomonadati</taxon>
        <taxon>Pseudomonadota</taxon>
        <taxon>Gammaproteobacteria</taxon>
        <taxon>Pseudomonadales</taxon>
        <taxon>Pseudomonadaceae</taxon>
        <taxon>Pseudomonas</taxon>
    </lineage>
</organism>
<evidence type="ECO:0000313" key="4">
    <source>
        <dbReference type="Proteomes" id="UP000186756"/>
    </source>
</evidence>
<evidence type="ECO:0000313" key="6">
    <source>
        <dbReference type="Proteomes" id="UP000460142"/>
    </source>
</evidence>
<dbReference type="OrthoDB" id="9785278at2"/>
<sequence length="165" mass="18651">MNKFQQSQKDNLFKTSTHDPYRLPRVEGAAICPQCNAVYQGGNWTWKHPENTVIHDARTVKCPACRRIVDNMPAGTLTLSGSFLQKHRKEIINLIENTEKKEKAEHALERIINLTDSAADLIVTTTGIHLANRLGHALEAAFKGTVDYQYGDDEYGLTVNWTRDE</sequence>
<dbReference type="InterPro" id="IPR047706">
    <property type="entry name" value="BCAM0308-like"/>
</dbReference>
<dbReference type="Proteomes" id="UP000460142">
    <property type="component" value="Unassembled WGS sequence"/>
</dbReference>
<name>A0A1H0HZW0_PSERE</name>
<dbReference type="AlphaFoldDB" id="A0A1H0HZW0"/>
<protein>
    <submittedName>
        <fullName evidence="1">ATPase</fullName>
    </submittedName>
</protein>
<keyword evidence="4" id="KW-1185">Reference proteome</keyword>
<gene>
    <name evidence="2" type="ORF">BVK86_07320</name>
    <name evidence="1" type="ORF">F7R15_08770</name>
    <name evidence="3" type="ORF">SAMN04490202_0301</name>
</gene>
<reference evidence="4" key="2">
    <citation type="submission" date="2017-01" db="EMBL/GenBank/DDBJ databases">
        <authorList>
            <person name="Poblete-Castro I."/>
        </authorList>
    </citation>
    <scope>NUCLEOTIDE SEQUENCE [LARGE SCALE GENOMIC DNA]</scope>
    <source>
        <strain evidence="4">DSM 18361 / CCUG 53116 / MT1</strain>
    </source>
</reference>
<dbReference type="EMBL" id="MSTQ01000004">
    <property type="protein sequence ID" value="OLU04063.1"/>
    <property type="molecule type" value="Genomic_DNA"/>
</dbReference>